<dbReference type="PANTHER" id="PTHR11878">
    <property type="entry name" value="SODIUM/CALCIUM EXCHANGER"/>
    <property type="match status" value="1"/>
</dbReference>
<feature type="domain" description="Calx-beta" evidence="5">
    <location>
        <begin position="1303"/>
        <end position="1407"/>
    </location>
</feature>
<dbReference type="EMBL" id="BQKE01000002">
    <property type="protein sequence ID" value="GJM63413.1"/>
    <property type="molecule type" value="Genomic_DNA"/>
</dbReference>
<keyword evidence="4" id="KW-0813">Transport</keyword>
<dbReference type="Gene3D" id="2.60.40.10">
    <property type="entry name" value="Immunoglobulins"/>
    <property type="match status" value="5"/>
</dbReference>
<name>A0AAN4W146_9BACT</name>
<feature type="domain" description="Calx-beta" evidence="5">
    <location>
        <begin position="1183"/>
        <end position="1293"/>
    </location>
</feature>
<evidence type="ECO:0000256" key="1">
    <source>
        <dbReference type="ARBA" id="ARBA00022729"/>
    </source>
</evidence>
<keyword evidence="1" id="KW-0732">Signal</keyword>
<feature type="domain" description="MBG" evidence="6">
    <location>
        <begin position="1751"/>
        <end position="1825"/>
    </location>
</feature>
<evidence type="ECO:0000256" key="2">
    <source>
        <dbReference type="ARBA" id="ARBA00022737"/>
    </source>
</evidence>
<evidence type="ECO:0000313" key="8">
    <source>
        <dbReference type="EMBL" id="GJM63413.1"/>
    </source>
</evidence>
<feature type="domain" description="Bacterial Ig-like" evidence="7">
    <location>
        <begin position="515"/>
        <end position="608"/>
    </location>
</feature>
<evidence type="ECO:0000259" key="7">
    <source>
        <dbReference type="Pfam" id="PF19077"/>
    </source>
</evidence>
<dbReference type="Pfam" id="PF19077">
    <property type="entry name" value="Big_13"/>
    <property type="match status" value="5"/>
</dbReference>
<dbReference type="InterPro" id="IPR013783">
    <property type="entry name" value="Ig-like_fold"/>
</dbReference>
<proteinExistence type="predicted"/>
<evidence type="ECO:0000256" key="3">
    <source>
        <dbReference type="ARBA" id="ARBA00022837"/>
    </source>
</evidence>
<evidence type="ECO:0000313" key="9">
    <source>
        <dbReference type="Proteomes" id="UP001310022"/>
    </source>
</evidence>
<dbReference type="Pfam" id="PF13585">
    <property type="entry name" value="CHU_C"/>
    <property type="match status" value="1"/>
</dbReference>
<dbReference type="Proteomes" id="UP001310022">
    <property type="component" value="Unassembled WGS sequence"/>
</dbReference>
<evidence type="ECO:0000256" key="4">
    <source>
        <dbReference type="ARBA" id="ARBA00023065"/>
    </source>
</evidence>
<comment type="caution">
    <text evidence="8">The sequence shown here is derived from an EMBL/GenBank/DDBJ whole genome shotgun (WGS) entry which is preliminary data.</text>
</comment>
<dbReference type="GO" id="GO:0016020">
    <property type="term" value="C:membrane"/>
    <property type="evidence" value="ECO:0007669"/>
    <property type="project" value="InterPro"/>
</dbReference>
<keyword evidence="9" id="KW-1185">Reference proteome</keyword>
<keyword evidence="2" id="KW-0677">Repeat</keyword>
<feature type="domain" description="MBG" evidence="6">
    <location>
        <begin position="1832"/>
        <end position="1906"/>
    </location>
</feature>
<accession>A0AAN4W146</accession>
<feature type="domain" description="Bacterial Ig-like" evidence="7">
    <location>
        <begin position="615"/>
        <end position="708"/>
    </location>
</feature>
<dbReference type="PANTHER" id="PTHR11878:SF65">
    <property type="entry name" value="NA_CA-EXCHANGE PROTEIN, ISOFORM G"/>
    <property type="match status" value="1"/>
</dbReference>
<evidence type="ECO:0000259" key="5">
    <source>
        <dbReference type="Pfam" id="PF03160"/>
    </source>
</evidence>
<organism evidence="8 9">
    <name type="scientific">Persicobacter diffluens</name>
    <dbReference type="NCBI Taxonomy" id="981"/>
    <lineage>
        <taxon>Bacteria</taxon>
        <taxon>Pseudomonadati</taxon>
        <taxon>Bacteroidota</taxon>
        <taxon>Cytophagia</taxon>
        <taxon>Cytophagales</taxon>
        <taxon>Persicobacteraceae</taxon>
        <taxon>Persicobacter</taxon>
    </lineage>
</organism>
<sequence length="2008" mass="210964">MLLFPPLAEGFSNGVIHPFEGSNPNVFAFNGYLIADLNGDALMLNPDLAVSGDTLLYNQMLFDFMSVLNANTISISLDPADDTGFVPGATNVDFPTMVVFSDNSRSASANIQITPTGGTTSEYPFFDLVNQQTVEFDLYDLVGGVSTPLAEGTYEITARIFDGAGGTGDILATSRVFFLAIDRSVPTAWLQPELDANSNTGFIPEDNLTNSDRPLINYAGVTELGQTFNLHISYIFGGIQTDLDPIAGSSPVSLPLEDPSGNGLADGNYEIFVKVEDEAGNMSPNSPILNIVVDTSAPVKPTMPIMTDASDNDLGDATTETQPYFKTSTEANALVKFYLQGNPTPVITIDNRNFGGSGVIVYRAQILNSLADGTYSIYAEAEDEAGNVSETSDPLEFEIDTTPPAAPSMPTLFADDDTGESNSDHITKLLNLRFEGIVEPEVNIVLQVVGESVTANGVADENGDYLIPLDFTALGAGTYQVIAKAIDAAGNESAFSTPREVTIETTPPNAPSAPVLTAATDSGRSDSDNVTNATTIEVIGTTDPNSNVTLVITGVSGTTTYGPTKFAGGNYSFTISNLPEGNFTMRADAQDVAGNGPVQSGVTNLTIDRTAPAQPSLLALDPGSDSGVQGDDITNVRIPQLNGTTELDAFIEVSSSIDGDLGSDITTTTNFGFMPGSNMSFGLHEVTYTAEDLAGNLSPVSDIYELTIVDTSTPAVTLVSTPLSISENGGVSTTVLSLSSLTDTDVVLDLDFTGTATFGSDYTISLPTNQITIPAGTQTANFTHTAVQDNILEEDETIVTTISGVASGGNATIGNPSSSEITIIDQSALPTVTVAVDVNSISENSATPATITLTVNPAAEVETRVDLDLSGTALVNRDFTISNTSVVIPASAGSADIEVFPIDNSIVDGTRQLTASLTNPNNLVIAEPSSVTIEITDDDQAPAVTAVIPPANKTYLLGEEMIFRVNYDSAITVIGNPVMEIAYNNADGNGIWEAAFDGGSTTSTLIFKYIVAVDDEDMDGITIQSINLKGGSMKDVHGNVADLTLNNVGSTAGVLVDAKINDLAEVSEDGSLLNPAVTTTDQDRPTGTLTFDRTANDDPQTKGYKIMAIENGSLKLQSGTNPTIGVGDYLTLTEAKTLGVVFEPSPGYFGTGRILLQATLIEGNDSGLNGPQTEILINILSTPTVTLATNPLVISENGGVATSTLSLTAAASSDITVALTFTGTAERDVDYNLSIPANEVTIPAGQTSVTFTYTAIADNIYEGDEAVITTISNIPTGNAFIGTENATTLVIQDQSPLPVVSIAANPVSIPEDSPTPAIITVNLNPVSALEARVNLSLTGTALVNSDYTISTTTAIIPAGSTSVDIQVQPIDNDIVDGTRQLIATLVNPTDANIGSPNAVTIEITDDDSPPSVISVEVPNNKTYLINETMEFTVNFDRDVTVIGNPTLLIDFNNADNNGTWEATYDAVNSSADGLKFKYTVQANDEDLDGITVSSLSLNGATIRDGFGNDADVTLNNVGNTSGVLVDAKVNDFAVVREDGALLNPAETTVDQDAETGKITLERTANDELQTKGYKITAIENGTLVRDLPGDLDLAVGDYLDYSQASSVGFRFIPTPGFFGTGRVRVHATLIEADDAGLSGPTTEIIINVNRINQPPVIVDPAPAAIVATYGDPDLEVDLTTYIQDPDGPADGATLSYTISIVNEGVVTGSVNGDRALLDFGDIGTTQMTITLDDGQYVETTTTQVTVNPAMLTVTAEEKIREYGEPNPELTYTFNGFVNGEDESIIDAPVVINTTATVGSNVGEYPITISGGNAPNYEITYVAGTLIIVPAPLEIIANDTTIIYGDPIPEFTGTISGIRNNDDITDVYDTDANSSSPPGDYSIIGSAEGEEEVLNNYDIILTDGTLTIREPGGVFVPTVFTPNGDGSNDVFRLRARGVAEIHFRLYNAQGVIVWETRNVAEATETGWDGRYEGRDQPQGNYVWQVSGTLTDGSPIELDGKKLGNVSLVR</sequence>
<keyword evidence="3" id="KW-0106">Calcium</keyword>
<feature type="domain" description="Bacterial Ig-like" evidence="7">
    <location>
        <begin position="409"/>
        <end position="505"/>
    </location>
</feature>
<dbReference type="InterPro" id="IPR051171">
    <property type="entry name" value="CaCA"/>
</dbReference>
<dbReference type="Gene3D" id="2.60.40.2030">
    <property type="match status" value="4"/>
</dbReference>
<dbReference type="GO" id="GO:0007154">
    <property type="term" value="P:cell communication"/>
    <property type="evidence" value="ECO:0007669"/>
    <property type="project" value="InterPro"/>
</dbReference>
<protein>
    <submittedName>
        <fullName evidence="8">Uncharacterized protein</fullName>
    </submittedName>
</protein>
<feature type="domain" description="Calx-beta" evidence="5">
    <location>
        <begin position="711"/>
        <end position="826"/>
    </location>
</feature>
<dbReference type="RefSeq" id="WP_338238578.1">
    <property type="nucleotide sequence ID" value="NZ_BQKE01000002.1"/>
</dbReference>
<dbReference type="InterPro" id="IPR044016">
    <property type="entry name" value="Big_13"/>
</dbReference>
<dbReference type="SUPFAM" id="SSF141072">
    <property type="entry name" value="CalX-like"/>
    <property type="match status" value="4"/>
</dbReference>
<dbReference type="Pfam" id="PF03160">
    <property type="entry name" value="Calx-beta"/>
    <property type="match status" value="4"/>
</dbReference>
<dbReference type="InterPro" id="IPR003644">
    <property type="entry name" value="Calx_beta"/>
</dbReference>
<dbReference type="InterPro" id="IPR041286">
    <property type="entry name" value="MBG_2"/>
</dbReference>
<dbReference type="Gene3D" id="3.30.160.710">
    <property type="match status" value="1"/>
</dbReference>
<feature type="domain" description="Bacterial Ig-like" evidence="7">
    <location>
        <begin position="308"/>
        <end position="401"/>
    </location>
</feature>
<gene>
    <name evidence="8" type="ORF">PEDI_39650</name>
</gene>
<keyword evidence="4" id="KW-0406">Ion transport</keyword>
<evidence type="ECO:0000259" key="6">
    <source>
        <dbReference type="Pfam" id="PF18676"/>
    </source>
</evidence>
<feature type="domain" description="Bacterial Ig-like" evidence="7">
    <location>
        <begin position="192"/>
        <end position="295"/>
    </location>
</feature>
<feature type="domain" description="Calx-beta" evidence="5">
    <location>
        <begin position="832"/>
        <end position="939"/>
    </location>
</feature>
<dbReference type="GO" id="GO:0030001">
    <property type="term" value="P:metal ion transport"/>
    <property type="evidence" value="ECO:0007669"/>
    <property type="project" value="TreeGrafter"/>
</dbReference>
<dbReference type="Pfam" id="PF18676">
    <property type="entry name" value="MBG_2"/>
    <property type="match status" value="2"/>
</dbReference>
<reference evidence="8 9" key="1">
    <citation type="submission" date="2021-12" db="EMBL/GenBank/DDBJ databases">
        <title>Genome sequencing of bacteria with rrn-lacking chromosome and rrn-plasmid.</title>
        <authorList>
            <person name="Anda M."/>
            <person name="Iwasaki W."/>
        </authorList>
    </citation>
    <scope>NUCLEOTIDE SEQUENCE [LARGE SCALE GENOMIC DNA]</scope>
    <source>
        <strain evidence="8 9">NBRC 15940</strain>
    </source>
</reference>
<dbReference type="InterPro" id="IPR038081">
    <property type="entry name" value="CalX-like_sf"/>
</dbReference>